<organism evidence="2 3">
    <name type="scientific">Gymnopilus junonius</name>
    <name type="common">Spectacular rustgill mushroom</name>
    <name type="synonym">Gymnopilus spectabilis subsp. junonius</name>
    <dbReference type="NCBI Taxonomy" id="109634"/>
    <lineage>
        <taxon>Eukaryota</taxon>
        <taxon>Fungi</taxon>
        <taxon>Dikarya</taxon>
        <taxon>Basidiomycota</taxon>
        <taxon>Agaricomycotina</taxon>
        <taxon>Agaricomycetes</taxon>
        <taxon>Agaricomycetidae</taxon>
        <taxon>Agaricales</taxon>
        <taxon>Agaricineae</taxon>
        <taxon>Hymenogastraceae</taxon>
        <taxon>Gymnopilus</taxon>
    </lineage>
</organism>
<feature type="chain" id="PRO_5040409101" description="Secreted protein" evidence="1">
    <location>
        <begin position="24"/>
        <end position="72"/>
    </location>
</feature>
<sequence>MLACLSPQYACWIGWAWLGLINALHNETPISGTNGIIACWRPGSSSFRMRRFQCRSLNDSSKTRSHLFINLR</sequence>
<evidence type="ECO:0000256" key="1">
    <source>
        <dbReference type="SAM" id="SignalP"/>
    </source>
</evidence>
<dbReference type="EMBL" id="JADNYJ010000077">
    <property type="protein sequence ID" value="KAF8890009.1"/>
    <property type="molecule type" value="Genomic_DNA"/>
</dbReference>
<name>A0A9P5TLL7_GYMJU</name>
<proteinExistence type="predicted"/>
<protein>
    <recommendedName>
        <fullName evidence="4">Secreted protein</fullName>
    </recommendedName>
</protein>
<feature type="signal peptide" evidence="1">
    <location>
        <begin position="1"/>
        <end position="23"/>
    </location>
</feature>
<gene>
    <name evidence="2" type="ORF">CPB84DRAFT_1785180</name>
</gene>
<accession>A0A9P5TLL7</accession>
<comment type="caution">
    <text evidence="2">The sequence shown here is derived from an EMBL/GenBank/DDBJ whole genome shotgun (WGS) entry which is preliminary data.</text>
</comment>
<reference evidence="2" key="1">
    <citation type="submission" date="2020-11" db="EMBL/GenBank/DDBJ databases">
        <authorList>
            <consortium name="DOE Joint Genome Institute"/>
            <person name="Ahrendt S."/>
            <person name="Riley R."/>
            <person name="Andreopoulos W."/>
            <person name="LaButti K."/>
            <person name="Pangilinan J."/>
            <person name="Ruiz-duenas F.J."/>
            <person name="Barrasa J.M."/>
            <person name="Sanchez-Garcia M."/>
            <person name="Camarero S."/>
            <person name="Miyauchi S."/>
            <person name="Serrano A."/>
            <person name="Linde D."/>
            <person name="Babiker R."/>
            <person name="Drula E."/>
            <person name="Ayuso-Fernandez I."/>
            <person name="Pacheco R."/>
            <person name="Padilla G."/>
            <person name="Ferreira P."/>
            <person name="Barriuso J."/>
            <person name="Kellner H."/>
            <person name="Castanera R."/>
            <person name="Alfaro M."/>
            <person name="Ramirez L."/>
            <person name="Pisabarro A.G."/>
            <person name="Kuo A."/>
            <person name="Tritt A."/>
            <person name="Lipzen A."/>
            <person name="He G."/>
            <person name="Yan M."/>
            <person name="Ng V."/>
            <person name="Cullen D."/>
            <person name="Martin F."/>
            <person name="Rosso M.-N."/>
            <person name="Henrissat B."/>
            <person name="Hibbett D."/>
            <person name="Martinez A.T."/>
            <person name="Grigoriev I.V."/>
        </authorList>
    </citation>
    <scope>NUCLEOTIDE SEQUENCE</scope>
    <source>
        <strain evidence="2">AH 44721</strain>
    </source>
</reference>
<evidence type="ECO:0000313" key="2">
    <source>
        <dbReference type="EMBL" id="KAF8890009.1"/>
    </source>
</evidence>
<evidence type="ECO:0000313" key="3">
    <source>
        <dbReference type="Proteomes" id="UP000724874"/>
    </source>
</evidence>
<dbReference type="AlphaFoldDB" id="A0A9P5TLL7"/>
<keyword evidence="3" id="KW-1185">Reference proteome</keyword>
<evidence type="ECO:0008006" key="4">
    <source>
        <dbReference type="Google" id="ProtNLM"/>
    </source>
</evidence>
<dbReference type="Proteomes" id="UP000724874">
    <property type="component" value="Unassembled WGS sequence"/>
</dbReference>
<keyword evidence="1" id="KW-0732">Signal</keyword>